<dbReference type="AlphaFoldDB" id="A0AAE3AFM2"/>
<protein>
    <submittedName>
        <fullName evidence="1">Uncharacterized protein</fullName>
    </submittedName>
</protein>
<comment type="caution">
    <text evidence="1">The sequence shown here is derived from an EMBL/GenBank/DDBJ whole genome shotgun (WGS) entry which is preliminary data.</text>
</comment>
<sequence>MFSLNETLTNRLGAAVLMPPFLVGRALKKYNNGQPIVYYTEGVFAPDTKIRLQSMSDALGVSYSALINRLRELRLLECRPIEEYIDHALFPKASI</sequence>
<accession>A0AAE3AFM2</accession>
<keyword evidence="2" id="KW-1185">Reference proteome</keyword>
<proteinExistence type="predicted"/>
<dbReference type="Proteomes" id="UP001199319">
    <property type="component" value="Unassembled WGS sequence"/>
</dbReference>
<dbReference type="RefSeq" id="WP_349048791.1">
    <property type="nucleotide sequence ID" value="NZ_JBBNJF010000247.1"/>
</dbReference>
<reference evidence="1" key="1">
    <citation type="submission" date="2021-10" db="EMBL/GenBank/DDBJ databases">
        <title>Anaerobic single-cell dispensing facilitates the cultivation of human gut bacteria.</title>
        <authorList>
            <person name="Afrizal A."/>
        </authorList>
    </citation>
    <scope>NUCLEOTIDE SEQUENCE</scope>
    <source>
        <strain evidence="1">CLA-AA-H272</strain>
    </source>
</reference>
<gene>
    <name evidence="1" type="ORF">LKD37_08105</name>
</gene>
<evidence type="ECO:0000313" key="2">
    <source>
        <dbReference type="Proteomes" id="UP001199319"/>
    </source>
</evidence>
<evidence type="ECO:0000313" key="1">
    <source>
        <dbReference type="EMBL" id="MCC2129475.1"/>
    </source>
</evidence>
<name>A0AAE3AFM2_9FIRM</name>
<dbReference type="EMBL" id="JAJEPW010000020">
    <property type="protein sequence ID" value="MCC2129475.1"/>
    <property type="molecule type" value="Genomic_DNA"/>
</dbReference>
<organism evidence="1 2">
    <name type="scientific">Brotocaccenecus cirricatena</name>
    <dbReference type="NCBI Taxonomy" id="3064195"/>
    <lineage>
        <taxon>Bacteria</taxon>
        <taxon>Bacillati</taxon>
        <taxon>Bacillota</taxon>
        <taxon>Clostridia</taxon>
        <taxon>Eubacteriales</taxon>
        <taxon>Oscillospiraceae</taxon>
        <taxon>Brotocaccenecus</taxon>
    </lineage>
</organism>